<evidence type="ECO:0008006" key="3">
    <source>
        <dbReference type="Google" id="ProtNLM"/>
    </source>
</evidence>
<dbReference type="Gene3D" id="3.40.630.30">
    <property type="match status" value="1"/>
</dbReference>
<dbReference type="EMBL" id="BAAAUV010000002">
    <property type="protein sequence ID" value="GAA3196680.1"/>
    <property type="molecule type" value="Genomic_DNA"/>
</dbReference>
<proteinExistence type="predicted"/>
<accession>A0ABP6Q4B1</accession>
<dbReference type="Proteomes" id="UP001501237">
    <property type="component" value="Unassembled WGS sequence"/>
</dbReference>
<reference evidence="2" key="1">
    <citation type="journal article" date="2019" name="Int. J. Syst. Evol. Microbiol.">
        <title>The Global Catalogue of Microorganisms (GCM) 10K type strain sequencing project: providing services to taxonomists for standard genome sequencing and annotation.</title>
        <authorList>
            <consortium name="The Broad Institute Genomics Platform"/>
            <consortium name="The Broad Institute Genome Sequencing Center for Infectious Disease"/>
            <person name="Wu L."/>
            <person name="Ma J."/>
        </authorList>
    </citation>
    <scope>NUCLEOTIDE SEQUENCE [LARGE SCALE GENOMIC DNA]</scope>
    <source>
        <strain evidence="2">JCM 9377</strain>
    </source>
</reference>
<comment type="caution">
    <text evidence="1">The sequence shown here is derived from an EMBL/GenBank/DDBJ whole genome shotgun (WGS) entry which is preliminary data.</text>
</comment>
<name>A0ABP6Q4B1_9ACTN</name>
<sequence length="185" mass="20610">MILCEASRLGLDSEREAFPISEEPPMPVRPALPEDRPVVERLWPLFQHDLSEWRGLLPGPGGEFRSERLHAAFDEPGWIPYLVVSGALPAGFALVRGVGERARVLSAFFVVRGARRSGLGLGSAREVISRHPGPWQIPFQDDNLPAARFWPRVATALVGDRWTSAHRRQSDLPPDTWISFDTASK</sequence>
<dbReference type="SUPFAM" id="SSF55729">
    <property type="entry name" value="Acyl-CoA N-acyltransferases (Nat)"/>
    <property type="match status" value="1"/>
</dbReference>
<evidence type="ECO:0000313" key="1">
    <source>
        <dbReference type="EMBL" id="GAA3196680.1"/>
    </source>
</evidence>
<evidence type="ECO:0000313" key="2">
    <source>
        <dbReference type="Proteomes" id="UP001501237"/>
    </source>
</evidence>
<dbReference type="InterPro" id="IPR016181">
    <property type="entry name" value="Acyl_CoA_acyltransferase"/>
</dbReference>
<protein>
    <recommendedName>
        <fullName evidence="3">N-acetyltransferase domain-containing protein</fullName>
    </recommendedName>
</protein>
<keyword evidence="2" id="KW-1185">Reference proteome</keyword>
<gene>
    <name evidence="1" type="ORF">GCM10010468_07410</name>
</gene>
<organism evidence="1 2">
    <name type="scientific">Actinocorallia longicatena</name>
    <dbReference type="NCBI Taxonomy" id="111803"/>
    <lineage>
        <taxon>Bacteria</taxon>
        <taxon>Bacillati</taxon>
        <taxon>Actinomycetota</taxon>
        <taxon>Actinomycetes</taxon>
        <taxon>Streptosporangiales</taxon>
        <taxon>Thermomonosporaceae</taxon>
        <taxon>Actinocorallia</taxon>
    </lineage>
</organism>